<comment type="caution">
    <text evidence="1">The sequence shown here is derived from an EMBL/GenBank/DDBJ whole genome shotgun (WGS) entry which is preliminary data.</text>
</comment>
<reference evidence="1 2" key="1">
    <citation type="submission" date="2021-12" db="EMBL/GenBank/DDBJ databases">
        <title>Genome sequence of Kibdelosporangium philippinense ATCC 49844.</title>
        <authorList>
            <person name="Fedorov E.A."/>
            <person name="Omeragic M."/>
            <person name="Shalygina K.F."/>
            <person name="Maclea K.S."/>
        </authorList>
    </citation>
    <scope>NUCLEOTIDE SEQUENCE [LARGE SCALE GENOMIC DNA]</scope>
    <source>
        <strain evidence="1 2">ATCC 49844</strain>
    </source>
</reference>
<dbReference type="RefSeq" id="WP_233728363.1">
    <property type="nucleotide sequence ID" value="NZ_JAJVCN010000002.1"/>
</dbReference>
<protein>
    <submittedName>
        <fullName evidence="1">Uncharacterized protein</fullName>
    </submittedName>
</protein>
<dbReference type="EMBL" id="JAJVCN010000002">
    <property type="protein sequence ID" value="MCE7006957.1"/>
    <property type="molecule type" value="Genomic_DNA"/>
</dbReference>
<evidence type="ECO:0000313" key="1">
    <source>
        <dbReference type="EMBL" id="MCE7006957.1"/>
    </source>
</evidence>
<accession>A0ABS8ZMD4</accession>
<proteinExistence type="predicted"/>
<evidence type="ECO:0000313" key="2">
    <source>
        <dbReference type="Proteomes" id="UP001521150"/>
    </source>
</evidence>
<keyword evidence="2" id="KW-1185">Reference proteome</keyword>
<name>A0ABS8ZMD4_9PSEU</name>
<dbReference type="Proteomes" id="UP001521150">
    <property type="component" value="Unassembled WGS sequence"/>
</dbReference>
<organism evidence="1 2">
    <name type="scientific">Kibdelosporangium philippinense</name>
    <dbReference type="NCBI Taxonomy" id="211113"/>
    <lineage>
        <taxon>Bacteria</taxon>
        <taxon>Bacillati</taxon>
        <taxon>Actinomycetota</taxon>
        <taxon>Actinomycetes</taxon>
        <taxon>Pseudonocardiales</taxon>
        <taxon>Pseudonocardiaceae</taxon>
        <taxon>Kibdelosporangium</taxon>
    </lineage>
</organism>
<sequence length="55" mass="5995">MDLQDTGATAVRYLIRDRDNKYTAAFDAILADSGITTITTGIRLRDCQIFGVIGS</sequence>
<gene>
    <name evidence="1" type="ORF">LWC34_29620</name>
</gene>